<sequence length="214" mass="25182">MKKGTKGEVVLSPCQIQATRLNRLEHRRLQNRISLLRNDLKIDLARLHREEQGLIYHFTHVVKVVKPNPKYQLWKQEYAQDGRKHLIESVERKQKYNSITYQLPPSLSDEIPLEPLRPLLLFADNGRRKSVDYIFDENQYIPRPTTSPVKNRSNTSHRMNSLSYLLDNYSNNIIQQPPFYSLPTMKATNSRKLISNKLLKQEKTSNVNVLYRIT</sequence>
<keyword evidence="4" id="KW-1185">Reference proteome</keyword>
<dbReference type="OrthoDB" id="10016051at2759"/>
<comment type="caution">
    <text evidence="1">The sequence shown here is derived from an EMBL/GenBank/DDBJ whole genome shotgun (WGS) entry which is preliminary data.</text>
</comment>
<accession>A0A813U329</accession>
<dbReference type="Proteomes" id="UP000663877">
    <property type="component" value="Unassembled WGS sequence"/>
</dbReference>
<evidence type="ECO:0000313" key="3">
    <source>
        <dbReference type="EMBL" id="CAF1425215.1"/>
    </source>
</evidence>
<name>A0A813U329_9BILA</name>
<evidence type="ECO:0000313" key="4">
    <source>
        <dbReference type="Proteomes" id="UP000663832"/>
    </source>
</evidence>
<evidence type="ECO:0000313" key="5">
    <source>
        <dbReference type="Proteomes" id="UP000663877"/>
    </source>
</evidence>
<dbReference type="EMBL" id="CAJNOM010000416">
    <property type="protein sequence ID" value="CAF1425215.1"/>
    <property type="molecule type" value="Genomic_DNA"/>
</dbReference>
<evidence type="ECO:0000313" key="2">
    <source>
        <dbReference type="EMBL" id="CAF1424605.1"/>
    </source>
</evidence>
<dbReference type="AlphaFoldDB" id="A0A813U329"/>
<dbReference type="EMBL" id="CAJNOM010000415">
    <property type="protein sequence ID" value="CAF1424605.1"/>
    <property type="molecule type" value="Genomic_DNA"/>
</dbReference>
<proteinExistence type="predicted"/>
<organism evidence="1 5">
    <name type="scientific">Adineta steineri</name>
    <dbReference type="NCBI Taxonomy" id="433720"/>
    <lineage>
        <taxon>Eukaryota</taxon>
        <taxon>Metazoa</taxon>
        <taxon>Spiralia</taxon>
        <taxon>Gnathifera</taxon>
        <taxon>Rotifera</taxon>
        <taxon>Eurotatoria</taxon>
        <taxon>Bdelloidea</taxon>
        <taxon>Adinetida</taxon>
        <taxon>Adinetidae</taxon>
        <taxon>Adineta</taxon>
    </lineage>
</organism>
<gene>
    <name evidence="1" type="ORF">BJG266_LOCUS6081</name>
    <name evidence="2" type="ORF">QVE165_LOCUS38525</name>
    <name evidence="3" type="ORF">QVE165_LOCUS38569</name>
</gene>
<dbReference type="EMBL" id="CAJNOI010000017">
    <property type="protein sequence ID" value="CAF0817689.1"/>
    <property type="molecule type" value="Genomic_DNA"/>
</dbReference>
<reference evidence="1" key="1">
    <citation type="submission" date="2021-02" db="EMBL/GenBank/DDBJ databases">
        <authorList>
            <person name="Nowell W R."/>
        </authorList>
    </citation>
    <scope>NUCLEOTIDE SEQUENCE</scope>
</reference>
<protein>
    <submittedName>
        <fullName evidence="1">Uncharacterized protein</fullName>
    </submittedName>
</protein>
<dbReference type="Proteomes" id="UP000663832">
    <property type="component" value="Unassembled WGS sequence"/>
</dbReference>
<evidence type="ECO:0000313" key="1">
    <source>
        <dbReference type="EMBL" id="CAF0817689.1"/>
    </source>
</evidence>